<evidence type="ECO:0000313" key="1">
    <source>
        <dbReference type="EMBL" id="PUV26210.1"/>
    </source>
</evidence>
<reference evidence="1 2" key="1">
    <citation type="submission" date="2018-04" db="EMBL/GenBank/DDBJ databases">
        <title>Sphingobacterium sp. M46 Genome.</title>
        <authorList>
            <person name="Cheng J."/>
            <person name="Li Y."/>
        </authorList>
    </citation>
    <scope>NUCLEOTIDE SEQUENCE [LARGE SCALE GENOMIC DNA]</scope>
    <source>
        <strain evidence="1 2">M46</strain>
    </source>
</reference>
<keyword evidence="2" id="KW-1185">Reference proteome</keyword>
<evidence type="ECO:0000313" key="2">
    <source>
        <dbReference type="Proteomes" id="UP000250831"/>
    </source>
</evidence>
<evidence type="ECO:0008006" key="3">
    <source>
        <dbReference type="Google" id="ProtNLM"/>
    </source>
</evidence>
<dbReference type="EMBL" id="QCXX01000001">
    <property type="protein sequence ID" value="PUV26210.1"/>
    <property type="molecule type" value="Genomic_DNA"/>
</dbReference>
<dbReference type="RefSeq" id="WP_108632498.1">
    <property type="nucleotide sequence ID" value="NZ_QCXX01000001.1"/>
</dbReference>
<proteinExistence type="predicted"/>
<dbReference type="OrthoDB" id="693570at2"/>
<dbReference type="AlphaFoldDB" id="A0A363NZP6"/>
<sequence length="408" mass="45845">MKINKFAVAIFAATVLFSSCKKSSPETTSPEEPTPTSNSLYSVWVTTAAGSSYLLTADNLMKDTLLTAANNQGIDITSHLPAAFYAIYAYAYEGKYYLSNDGTRFSQFEVVNSKSWKETNNYAFPGNFYLGKVLKDISTKDEMVMTKTAGTTNKTKNVLEQPIYFMNVNNLTINKTIGIEIPMITFNPKTPEGKDHNPYIVPTSFTQRGDKLFVGHKYRSNETRKDIIDTAYMYVCDYPSLANGKIIKDARGGFAAGHWEVQTLTFTDDNKDLYVVTKKTDAATYGLLRIKSGQTTFDPDYFFDLKDYNVFSNNISQVQKLGDGKVYISPFVIDPANKKIVADLRILVGGGESKTTMNFMENGKLYDVFKTDESKWYVYEYDPAKNSVKRGAEIDPGISQVYHLNKLR</sequence>
<dbReference type="Proteomes" id="UP000250831">
    <property type="component" value="Unassembled WGS sequence"/>
</dbReference>
<comment type="caution">
    <text evidence="1">The sequence shown here is derived from an EMBL/GenBank/DDBJ whole genome shotgun (WGS) entry which is preliminary data.</text>
</comment>
<name>A0A363NZP6_9SPHI</name>
<gene>
    <name evidence="1" type="ORF">DCO56_04430</name>
</gene>
<protein>
    <recommendedName>
        <fullName evidence="3">DUF4374 domain-containing protein</fullName>
    </recommendedName>
</protein>
<organism evidence="1 2">
    <name type="scientific">Sphingobacterium athyrii</name>
    <dbReference type="NCBI Taxonomy" id="2152717"/>
    <lineage>
        <taxon>Bacteria</taxon>
        <taxon>Pseudomonadati</taxon>
        <taxon>Bacteroidota</taxon>
        <taxon>Sphingobacteriia</taxon>
        <taxon>Sphingobacteriales</taxon>
        <taxon>Sphingobacteriaceae</taxon>
        <taxon>Sphingobacterium</taxon>
    </lineage>
</organism>
<dbReference type="PROSITE" id="PS51257">
    <property type="entry name" value="PROKAR_LIPOPROTEIN"/>
    <property type="match status" value="1"/>
</dbReference>
<accession>A0A363NZP6</accession>